<dbReference type="CDD" id="cd02012">
    <property type="entry name" value="TPP_TK"/>
    <property type="match status" value="1"/>
</dbReference>
<dbReference type="PANTHER" id="PTHR47514:SF2">
    <property type="entry name" value="TRANSKETOLASE"/>
    <property type="match status" value="1"/>
</dbReference>
<reference evidence="2" key="1">
    <citation type="submission" date="2018-06" db="EMBL/GenBank/DDBJ databases">
        <authorList>
            <person name="Zhirakovskaya E."/>
        </authorList>
    </citation>
    <scope>NUCLEOTIDE SEQUENCE</scope>
</reference>
<organism evidence="2">
    <name type="scientific">hydrothermal vent metagenome</name>
    <dbReference type="NCBI Taxonomy" id="652676"/>
    <lineage>
        <taxon>unclassified sequences</taxon>
        <taxon>metagenomes</taxon>
        <taxon>ecological metagenomes</taxon>
    </lineage>
</organism>
<dbReference type="InterPro" id="IPR029061">
    <property type="entry name" value="THDP-binding"/>
</dbReference>
<evidence type="ECO:0000259" key="1">
    <source>
        <dbReference type="Pfam" id="PF00456"/>
    </source>
</evidence>
<gene>
    <name evidence="2" type="ORF">MNBD_NITROSPIRAE03-911</name>
</gene>
<name>A0A3B1CC58_9ZZZZ</name>
<dbReference type="SUPFAM" id="SSF52518">
    <property type="entry name" value="Thiamin diphosphate-binding fold (THDP-binding)"/>
    <property type="match status" value="1"/>
</dbReference>
<dbReference type="PANTHER" id="PTHR47514">
    <property type="entry name" value="TRANSKETOLASE N-TERMINAL SECTION-RELATED"/>
    <property type="match status" value="1"/>
</dbReference>
<protein>
    <submittedName>
        <fullName evidence="2">Transketolase, N-terminal section</fullName>
        <ecNumber evidence="2">2.2.1.1</ecNumber>
    </submittedName>
</protein>
<accession>A0A3B1CC58</accession>
<dbReference type="AlphaFoldDB" id="A0A3B1CC58"/>
<dbReference type="Pfam" id="PF00456">
    <property type="entry name" value="Transketolase_N"/>
    <property type="match status" value="1"/>
</dbReference>
<proteinExistence type="predicted"/>
<dbReference type="EC" id="2.2.1.1" evidence="2"/>
<feature type="domain" description="Transketolase N-terminal" evidence="1">
    <location>
        <begin position="14"/>
        <end position="254"/>
    </location>
</feature>
<feature type="non-terminal residue" evidence="2">
    <location>
        <position position="269"/>
    </location>
</feature>
<dbReference type="GO" id="GO:0004802">
    <property type="term" value="F:transketolase activity"/>
    <property type="evidence" value="ECO:0007669"/>
    <property type="project" value="UniProtKB-EC"/>
</dbReference>
<sequence length="269" mass="30061">MEIKDDFLQYEEISRSVRLSVLNMIHKTGSPHIGPCFSIVEILVALYFKALNTSPETTVDPDRDRFILSKGHACPALYAVLSERGFMSREDLNGFAVNGGTLEQHPAQDLSRGIEVSTGSLGHGLSIATGMALAARVDNKQYKVHVLLSDGELNEGSVWEAVMFAGHHKLDNLTALVDYNRMQALGDTEDILGLEPVGEKWRAFGWHVQEIEGHDFRQIFHALSSLSTEKPSVLILHTVKGKGVSFMENRLLWHYRSPNDDEYEEALKE</sequence>
<keyword evidence="2" id="KW-0808">Transferase</keyword>
<dbReference type="InterPro" id="IPR005474">
    <property type="entry name" value="Transketolase_N"/>
</dbReference>
<dbReference type="EMBL" id="UOGI01000016">
    <property type="protein sequence ID" value="VAX28046.1"/>
    <property type="molecule type" value="Genomic_DNA"/>
</dbReference>
<evidence type="ECO:0000313" key="2">
    <source>
        <dbReference type="EMBL" id="VAX28046.1"/>
    </source>
</evidence>
<dbReference type="Gene3D" id="3.40.50.970">
    <property type="match status" value="1"/>
</dbReference>